<proteinExistence type="predicted"/>
<evidence type="ECO:0000313" key="1">
    <source>
        <dbReference type="EMBL" id="KZE40066.1"/>
    </source>
</evidence>
<protein>
    <submittedName>
        <fullName evidence="1">Uncharacterized protein</fullName>
    </submittedName>
</protein>
<name>A0A163GDI0_9BACL</name>
<evidence type="ECO:0000313" key="2">
    <source>
        <dbReference type="Proteomes" id="UP000076490"/>
    </source>
</evidence>
<comment type="caution">
    <text evidence="1">The sequence shown here is derived from an EMBL/GenBank/DDBJ whole genome shotgun (WGS) entry which is preliminary data.</text>
</comment>
<dbReference type="Proteomes" id="UP000076490">
    <property type="component" value="Unassembled WGS sequence"/>
</dbReference>
<gene>
    <name evidence="1" type="ORF">AV656_01975</name>
</gene>
<accession>A0A163GDI0</accession>
<dbReference type="OrthoDB" id="2452506at2"/>
<dbReference type="AlphaFoldDB" id="A0A163GDI0"/>
<sequence length="111" mass="13307">MLDDQIHGLLRKEYKYAVIKVGSETTAILINRKRKVGLKKRVAGMLPVYEYEKWEEELDRWEYRPVGFRNIFSKKFIHTTIAVCVDETEKVVYWRYLRPAEKKQMPLSQVL</sequence>
<dbReference type="EMBL" id="LQNT01000001">
    <property type="protein sequence ID" value="KZE40066.1"/>
    <property type="molecule type" value="Genomic_DNA"/>
</dbReference>
<organism evidence="1 2">
    <name type="scientific">Bhargavaea cecembensis</name>
    <dbReference type="NCBI Taxonomy" id="394098"/>
    <lineage>
        <taxon>Bacteria</taxon>
        <taxon>Bacillati</taxon>
        <taxon>Bacillota</taxon>
        <taxon>Bacilli</taxon>
        <taxon>Bacillales</taxon>
        <taxon>Caryophanaceae</taxon>
        <taxon>Bhargavaea</taxon>
    </lineage>
</organism>
<dbReference type="RefSeq" id="WP_063178275.1">
    <property type="nucleotide sequence ID" value="NZ_LQNT01000001.1"/>
</dbReference>
<reference evidence="1 2" key="1">
    <citation type="submission" date="2016-01" db="EMBL/GenBank/DDBJ databases">
        <title>Whole genome sequencing of Bhargavaea cecembensis T14.</title>
        <authorList>
            <person name="Hong K.W."/>
        </authorList>
    </citation>
    <scope>NUCLEOTIDE SEQUENCE [LARGE SCALE GENOMIC DNA]</scope>
    <source>
        <strain evidence="1 2">T14</strain>
    </source>
</reference>